<proteinExistence type="predicted"/>
<dbReference type="EMBL" id="JAUUUU010000007">
    <property type="protein sequence ID" value="MDP1521444.1"/>
    <property type="molecule type" value="Genomic_DNA"/>
</dbReference>
<accession>A0AAW8B5V2</accession>
<protein>
    <recommendedName>
        <fullName evidence="3">Lipoprotein</fullName>
    </recommendedName>
</protein>
<name>A0AAW8B5V2_9GAMM</name>
<gene>
    <name evidence="1" type="ORF">Q8A57_10730</name>
</gene>
<comment type="caution">
    <text evidence="1">The sequence shown here is derived from an EMBL/GenBank/DDBJ whole genome shotgun (WGS) entry which is preliminary data.</text>
</comment>
<reference evidence="1" key="2">
    <citation type="submission" date="2023-08" db="EMBL/GenBank/DDBJ databases">
        <authorList>
            <person name="Luo J."/>
        </authorList>
    </citation>
    <scope>NUCLEOTIDE SEQUENCE</scope>
    <source>
        <strain evidence="1">DSM 25064</strain>
    </source>
</reference>
<evidence type="ECO:0000313" key="2">
    <source>
        <dbReference type="Proteomes" id="UP001178354"/>
    </source>
</evidence>
<dbReference type="Proteomes" id="UP001178354">
    <property type="component" value="Unassembled WGS sequence"/>
</dbReference>
<organism evidence="1 2">
    <name type="scientific">Porticoccus litoralis</name>
    <dbReference type="NCBI Taxonomy" id="434086"/>
    <lineage>
        <taxon>Bacteria</taxon>
        <taxon>Pseudomonadati</taxon>
        <taxon>Pseudomonadota</taxon>
        <taxon>Gammaproteobacteria</taxon>
        <taxon>Cellvibrionales</taxon>
        <taxon>Porticoccaceae</taxon>
        <taxon>Porticoccus</taxon>
    </lineage>
</organism>
<reference evidence="1" key="1">
    <citation type="journal article" date="2010" name="Int. J. Syst. Evol. Microbiol.">
        <title>Porticoccus litoralis gen. nov., sp. nov., a gammaproteobacterium isolated from the Yellow Sea.</title>
        <authorList>
            <person name="Oh H.M."/>
            <person name="Kim H."/>
            <person name="Kim K.M."/>
            <person name="Min G.S."/>
            <person name="Cho J.C."/>
        </authorList>
    </citation>
    <scope>NUCLEOTIDE SEQUENCE</scope>
    <source>
        <strain evidence="1">DSM 25064</strain>
    </source>
</reference>
<evidence type="ECO:0008006" key="3">
    <source>
        <dbReference type="Google" id="ProtNLM"/>
    </source>
</evidence>
<keyword evidence="2" id="KW-1185">Reference proteome</keyword>
<dbReference type="PROSITE" id="PS51257">
    <property type="entry name" value="PROKAR_LIPOPROTEIN"/>
    <property type="match status" value="1"/>
</dbReference>
<dbReference type="AlphaFoldDB" id="A0AAW8B5V2"/>
<dbReference type="RefSeq" id="WP_305171108.1">
    <property type="nucleotide sequence ID" value="NZ_JAUUUU010000007.1"/>
</dbReference>
<evidence type="ECO:0000313" key="1">
    <source>
        <dbReference type="EMBL" id="MDP1521444.1"/>
    </source>
</evidence>
<sequence>MVRSIFTICLFFVMVGCASKQSFELAQYDRYQNPQYPSVSFTLNDGYVASDSGCNQHGCYSYRDNNDFFLISALRNTGLFERVDINNAYSEYTFDIKFYDTFKGSDGAEFSKVMLGAATLFLVPTVSDKKVHFSVSLRHKNEIIKKYLYEDEYTETSSLFIDPQSGSKNAVEYFVSLLMRDLQKDEIFTRGLPNKASP</sequence>